<dbReference type="AlphaFoldDB" id="A0A6J4NUJ6"/>
<feature type="chain" id="PRO_5027118728" evidence="2">
    <location>
        <begin position="25"/>
        <end position="61"/>
    </location>
</feature>
<proteinExistence type="predicted"/>
<dbReference type="GO" id="GO:0005509">
    <property type="term" value="F:calcium ion binding"/>
    <property type="evidence" value="ECO:0007669"/>
    <property type="project" value="InterPro"/>
</dbReference>
<dbReference type="Pfam" id="PF00353">
    <property type="entry name" value="HemolysinCabind"/>
    <property type="match status" value="1"/>
</dbReference>
<feature type="signal peptide" evidence="2">
    <location>
        <begin position="1"/>
        <end position="24"/>
    </location>
</feature>
<reference evidence="3" key="1">
    <citation type="submission" date="2020-02" db="EMBL/GenBank/DDBJ databases">
        <authorList>
            <person name="Meier V. D."/>
        </authorList>
    </citation>
    <scope>NUCLEOTIDE SEQUENCE</scope>
    <source>
        <strain evidence="3">AVDCRST_MAG03</strain>
    </source>
</reference>
<gene>
    <name evidence="3" type="ORF">AVDCRST_MAG03-686</name>
</gene>
<evidence type="ECO:0000256" key="1">
    <source>
        <dbReference type="SAM" id="MobiDB-lite"/>
    </source>
</evidence>
<dbReference type="EMBL" id="CADCUT010000043">
    <property type="protein sequence ID" value="CAA9392158.1"/>
    <property type="molecule type" value="Genomic_DNA"/>
</dbReference>
<evidence type="ECO:0000256" key="2">
    <source>
        <dbReference type="SAM" id="SignalP"/>
    </source>
</evidence>
<keyword evidence="2" id="KW-0732">Signal</keyword>
<name>A0A6J4NUJ6_9ACTN</name>
<feature type="region of interest" description="Disordered" evidence="1">
    <location>
        <begin position="28"/>
        <end position="61"/>
    </location>
</feature>
<dbReference type="SUPFAM" id="SSF51120">
    <property type="entry name" value="beta-Roll"/>
    <property type="match status" value="1"/>
</dbReference>
<evidence type="ECO:0000313" key="3">
    <source>
        <dbReference type="EMBL" id="CAA9392158.1"/>
    </source>
</evidence>
<sequence length="61" mass="6088">MRRTGLLLTATALLMVALAGTALAATVEGDDGNNELRGTRGPDTIRAFGGDDTARGLGSGA</sequence>
<accession>A0A6J4NUJ6</accession>
<organism evidence="3">
    <name type="scientific">uncultured Rubrobacteraceae bacterium</name>
    <dbReference type="NCBI Taxonomy" id="349277"/>
    <lineage>
        <taxon>Bacteria</taxon>
        <taxon>Bacillati</taxon>
        <taxon>Actinomycetota</taxon>
        <taxon>Rubrobacteria</taxon>
        <taxon>Rubrobacterales</taxon>
        <taxon>Rubrobacteraceae</taxon>
        <taxon>environmental samples</taxon>
    </lineage>
</organism>
<dbReference type="InterPro" id="IPR001343">
    <property type="entry name" value="Hemolysn_Ca-bd"/>
</dbReference>
<protein>
    <submittedName>
        <fullName evidence="3">Uncharacterized protein</fullName>
    </submittedName>
</protein>
<dbReference type="InterPro" id="IPR011049">
    <property type="entry name" value="Serralysin-like_metalloprot_C"/>
</dbReference>